<keyword evidence="3" id="KW-1185">Reference proteome</keyword>
<name>A0A553R3S6_9TELE</name>
<feature type="compositionally biased region" description="Polar residues" evidence="1">
    <location>
        <begin position="1"/>
        <end position="11"/>
    </location>
</feature>
<sequence length="259" mass="29160">MDSVSLITWQVSGSPSTGTGSPSLSMSSSSFSNDTDSTRSSSAILHWNFFLASNHISTDEGREKIFLGRYKIPGLIHVEESTPDGPLSSSRGQHQIPIEPEMHEPTPPPAPITSPFSTSLRIRFISVRSQKADLTLDSSHRGSDEVLQIRIGPPSSRTQSLMFLFELILLKCWKRSPLVLVWSQSRRINPTSLSSRDRSAQVLKEHHEKLRHGAVRRRARQTQTLSGLERLLLFMRRETSQLQIMEPLLRESASLRMHI</sequence>
<reference evidence="2 3" key="1">
    <citation type="journal article" date="2019" name="Sci. Data">
        <title>Hybrid genome assembly and annotation of Danionella translucida.</title>
        <authorList>
            <person name="Kadobianskyi M."/>
            <person name="Schulze L."/>
            <person name="Schuelke M."/>
            <person name="Judkewitz B."/>
        </authorList>
    </citation>
    <scope>NUCLEOTIDE SEQUENCE [LARGE SCALE GENOMIC DNA]</scope>
    <source>
        <strain evidence="2 3">Bolton</strain>
    </source>
</reference>
<evidence type="ECO:0000313" key="2">
    <source>
        <dbReference type="EMBL" id="TRY96839.1"/>
    </source>
</evidence>
<organism evidence="2 3">
    <name type="scientific">Danionella cerebrum</name>
    <dbReference type="NCBI Taxonomy" id="2873325"/>
    <lineage>
        <taxon>Eukaryota</taxon>
        <taxon>Metazoa</taxon>
        <taxon>Chordata</taxon>
        <taxon>Craniata</taxon>
        <taxon>Vertebrata</taxon>
        <taxon>Euteleostomi</taxon>
        <taxon>Actinopterygii</taxon>
        <taxon>Neopterygii</taxon>
        <taxon>Teleostei</taxon>
        <taxon>Ostariophysi</taxon>
        <taxon>Cypriniformes</taxon>
        <taxon>Danionidae</taxon>
        <taxon>Danioninae</taxon>
        <taxon>Danionella</taxon>
    </lineage>
</organism>
<proteinExistence type="predicted"/>
<protein>
    <submittedName>
        <fullName evidence="2">Uncharacterized protein</fullName>
    </submittedName>
</protein>
<gene>
    <name evidence="2" type="ORF">DNTS_015411</name>
</gene>
<evidence type="ECO:0000256" key="1">
    <source>
        <dbReference type="SAM" id="MobiDB-lite"/>
    </source>
</evidence>
<accession>A0A553R3S6</accession>
<feature type="region of interest" description="Disordered" evidence="1">
    <location>
        <begin position="1"/>
        <end position="35"/>
    </location>
</feature>
<dbReference type="AlphaFoldDB" id="A0A553R3S6"/>
<feature type="compositionally biased region" description="Low complexity" evidence="1">
    <location>
        <begin position="12"/>
        <end position="35"/>
    </location>
</feature>
<comment type="caution">
    <text evidence="2">The sequence shown here is derived from an EMBL/GenBank/DDBJ whole genome shotgun (WGS) entry which is preliminary data.</text>
</comment>
<dbReference type="EMBL" id="SRMA01025251">
    <property type="protein sequence ID" value="TRY96839.1"/>
    <property type="molecule type" value="Genomic_DNA"/>
</dbReference>
<dbReference type="Proteomes" id="UP000316079">
    <property type="component" value="Unassembled WGS sequence"/>
</dbReference>
<evidence type="ECO:0000313" key="3">
    <source>
        <dbReference type="Proteomes" id="UP000316079"/>
    </source>
</evidence>